<keyword evidence="5" id="KW-0812">Transmembrane</keyword>
<evidence type="ECO:0000256" key="8">
    <source>
        <dbReference type="SAM" id="MobiDB-lite"/>
    </source>
</evidence>
<evidence type="ECO:0000256" key="2">
    <source>
        <dbReference type="ARBA" id="ARBA00007613"/>
    </source>
</evidence>
<dbReference type="Pfam" id="PF02321">
    <property type="entry name" value="OEP"/>
    <property type="match status" value="2"/>
</dbReference>
<dbReference type="Gene3D" id="1.20.1600.10">
    <property type="entry name" value="Outer membrane efflux proteins (OEP)"/>
    <property type="match status" value="1"/>
</dbReference>
<accession>A0ABY4AP17</accession>
<dbReference type="Proteomes" id="UP000831607">
    <property type="component" value="Chromosome"/>
</dbReference>
<evidence type="ECO:0000313" key="10">
    <source>
        <dbReference type="EMBL" id="UOD49789.1"/>
    </source>
</evidence>
<feature type="chain" id="PRO_5047114924" evidence="9">
    <location>
        <begin position="30"/>
        <end position="475"/>
    </location>
</feature>
<keyword evidence="11" id="KW-1185">Reference proteome</keyword>
<feature type="signal peptide" evidence="9">
    <location>
        <begin position="1"/>
        <end position="29"/>
    </location>
</feature>
<evidence type="ECO:0000256" key="6">
    <source>
        <dbReference type="ARBA" id="ARBA00023136"/>
    </source>
</evidence>
<dbReference type="EMBL" id="CP063982">
    <property type="protein sequence ID" value="UOD49789.1"/>
    <property type="molecule type" value="Genomic_DNA"/>
</dbReference>
<dbReference type="PANTHER" id="PTHR30026:SF22">
    <property type="entry name" value="OUTER MEMBRANE EFFLUX PROTEIN"/>
    <property type="match status" value="1"/>
</dbReference>
<dbReference type="InterPro" id="IPR051906">
    <property type="entry name" value="TolC-like"/>
</dbReference>
<dbReference type="PANTHER" id="PTHR30026">
    <property type="entry name" value="OUTER MEMBRANE PROTEIN TOLC"/>
    <property type="match status" value="1"/>
</dbReference>
<organism evidence="10 11">
    <name type="scientific">Orrella daihaiensis</name>
    <dbReference type="NCBI Taxonomy" id="2782176"/>
    <lineage>
        <taxon>Bacteria</taxon>
        <taxon>Pseudomonadati</taxon>
        <taxon>Pseudomonadota</taxon>
        <taxon>Betaproteobacteria</taxon>
        <taxon>Burkholderiales</taxon>
        <taxon>Alcaligenaceae</taxon>
        <taxon>Orrella</taxon>
    </lineage>
</organism>
<evidence type="ECO:0000256" key="1">
    <source>
        <dbReference type="ARBA" id="ARBA00004442"/>
    </source>
</evidence>
<dbReference type="SUPFAM" id="SSF56954">
    <property type="entry name" value="Outer membrane efflux proteins (OEP)"/>
    <property type="match status" value="1"/>
</dbReference>
<reference evidence="10 11" key="1">
    <citation type="submission" date="2020-11" db="EMBL/GenBank/DDBJ databases">
        <title>Algicoccus daihaiensis sp.nov., isolated from Daihai Lake in Inner Mongolia.</title>
        <authorList>
            <person name="Kai J."/>
        </authorList>
    </citation>
    <scope>NUCLEOTIDE SEQUENCE [LARGE SCALE GENOMIC DNA]</scope>
    <source>
        <strain evidence="11">f23</strain>
    </source>
</reference>
<comment type="subcellular location">
    <subcellularLocation>
        <location evidence="1">Cell outer membrane</location>
    </subcellularLocation>
</comment>
<keyword evidence="6" id="KW-0472">Membrane</keyword>
<sequence length="475" mass="51569">MVVRKPICHHAIRAVCFGLVLTTSLPAQGQSLREAVMISLSQYPAILAAQSRAQAAQSDITRAQAAHWPQVSWLGTYSDYNAGGVDNTWIQSPTVSLNVWSGWRIQADVERSQAMADSAREQQKITRDDIALQCIEGYLNWAYQIEMVKLAEENLTFHRRVLGSTETILQADKGRRVDRNQAMVRYQNAKLILAQRQGDLAQAADRLSRMLMGQMPSAPSGLTDEPGVTPKSVQLALASMDANHPVLLQQQAMVAANEAALRGARSGHSPTVDFTYGKQTYQGSGQGDYVAQLVVSVPIFQGGATMGAVSTAAANLAASEQNLKETRLVLRERIQSFWAQRQSAIERIAASHTQIKTAKAVVVAYRQQFEVGRRSLLDLLNIQSDLFSYQSNRASAEFDAKIARARLMAATGQLAKAYLSSSEPTLHSRPNPTLSKTQGATTPTSGKQTPSSASTGTGLRSAQVAPASGNWMNTQ</sequence>
<comment type="similarity">
    <text evidence="2">Belongs to the outer membrane factor (OMF) (TC 1.B.17) family.</text>
</comment>
<gene>
    <name evidence="10" type="ORF">DHf2319_10050</name>
</gene>
<dbReference type="InterPro" id="IPR003423">
    <property type="entry name" value="OMP_efflux"/>
</dbReference>
<feature type="compositionally biased region" description="Polar residues" evidence="8">
    <location>
        <begin position="420"/>
        <end position="460"/>
    </location>
</feature>
<proteinExistence type="inferred from homology"/>
<keyword evidence="9" id="KW-0732">Signal</keyword>
<dbReference type="RefSeq" id="WP_243478033.1">
    <property type="nucleotide sequence ID" value="NZ_CP063982.1"/>
</dbReference>
<evidence type="ECO:0000256" key="7">
    <source>
        <dbReference type="ARBA" id="ARBA00023237"/>
    </source>
</evidence>
<evidence type="ECO:0000256" key="9">
    <source>
        <dbReference type="SAM" id="SignalP"/>
    </source>
</evidence>
<evidence type="ECO:0000256" key="5">
    <source>
        <dbReference type="ARBA" id="ARBA00022692"/>
    </source>
</evidence>
<name>A0ABY4AP17_9BURK</name>
<keyword evidence="4" id="KW-1134">Transmembrane beta strand</keyword>
<evidence type="ECO:0000313" key="11">
    <source>
        <dbReference type="Proteomes" id="UP000831607"/>
    </source>
</evidence>
<keyword evidence="3" id="KW-0813">Transport</keyword>
<keyword evidence="7" id="KW-0998">Cell outer membrane</keyword>
<feature type="region of interest" description="Disordered" evidence="8">
    <location>
        <begin position="420"/>
        <end position="475"/>
    </location>
</feature>
<evidence type="ECO:0000256" key="3">
    <source>
        <dbReference type="ARBA" id="ARBA00022448"/>
    </source>
</evidence>
<protein>
    <submittedName>
        <fullName evidence="10">TolC family protein</fullName>
    </submittedName>
</protein>
<evidence type="ECO:0000256" key="4">
    <source>
        <dbReference type="ARBA" id="ARBA00022452"/>
    </source>
</evidence>